<dbReference type="Proteomes" id="UP000053240">
    <property type="component" value="Unassembled WGS sequence"/>
</dbReference>
<keyword evidence="3" id="KW-1185">Reference proteome</keyword>
<dbReference type="InParanoid" id="A0A0N0PEV9"/>
<feature type="region of interest" description="Disordered" evidence="1">
    <location>
        <begin position="109"/>
        <end position="217"/>
    </location>
</feature>
<name>A0A0N0PEV9_PAPMA</name>
<sequence length="217" mass="22682">MQCTAPVCVTSSASCLTLAQCGASVADPVGVLVSVWCSAVCQQVPAPAAPAAPASSTESEEPPEGYYAFVESPNATPPSELIRNETLRFLSRTLPVLRADDALPRVAHVPHPDTAHYPTDTAHYPTDTAHYPADSAHYPADSAHSPTDSAHYPTTGARYPADLPQVAEINGNRLEERSRRSLETGAGAGAGALPAEHRGAEAEAPRESRKFCDGGGV</sequence>
<evidence type="ECO:0000313" key="2">
    <source>
        <dbReference type="EMBL" id="KPJ20501.1"/>
    </source>
</evidence>
<dbReference type="AlphaFoldDB" id="A0A0N0PEV9"/>
<protein>
    <submittedName>
        <fullName evidence="2">Uncharacterized protein</fullName>
    </submittedName>
</protein>
<gene>
    <name evidence="2" type="ORF">RR48_02037</name>
</gene>
<evidence type="ECO:0000256" key="1">
    <source>
        <dbReference type="SAM" id="MobiDB-lite"/>
    </source>
</evidence>
<dbReference type="EMBL" id="KQ459670">
    <property type="protein sequence ID" value="KPJ20501.1"/>
    <property type="molecule type" value="Genomic_DNA"/>
</dbReference>
<dbReference type="STRING" id="76193.A0A0N0PEV9"/>
<accession>A0A0N0PEV9</accession>
<organism evidence="2 3">
    <name type="scientific">Papilio machaon</name>
    <name type="common">Old World swallowtail butterfly</name>
    <dbReference type="NCBI Taxonomy" id="76193"/>
    <lineage>
        <taxon>Eukaryota</taxon>
        <taxon>Metazoa</taxon>
        <taxon>Ecdysozoa</taxon>
        <taxon>Arthropoda</taxon>
        <taxon>Hexapoda</taxon>
        <taxon>Insecta</taxon>
        <taxon>Pterygota</taxon>
        <taxon>Neoptera</taxon>
        <taxon>Endopterygota</taxon>
        <taxon>Lepidoptera</taxon>
        <taxon>Glossata</taxon>
        <taxon>Ditrysia</taxon>
        <taxon>Papilionoidea</taxon>
        <taxon>Papilionidae</taxon>
        <taxon>Papilioninae</taxon>
        <taxon>Papilio</taxon>
    </lineage>
</organism>
<evidence type="ECO:0000313" key="3">
    <source>
        <dbReference type="Proteomes" id="UP000053240"/>
    </source>
</evidence>
<feature type="compositionally biased region" description="Basic and acidic residues" evidence="1">
    <location>
        <begin position="195"/>
        <end position="217"/>
    </location>
</feature>
<feature type="compositionally biased region" description="Basic and acidic residues" evidence="1">
    <location>
        <begin position="173"/>
        <end position="182"/>
    </location>
</feature>
<proteinExistence type="predicted"/>
<reference evidence="2 3" key="1">
    <citation type="journal article" date="2015" name="Nat. Commun.">
        <title>Outbred genome sequencing and CRISPR/Cas9 gene editing in butterflies.</title>
        <authorList>
            <person name="Li X."/>
            <person name="Fan D."/>
            <person name="Zhang W."/>
            <person name="Liu G."/>
            <person name="Zhang L."/>
            <person name="Zhao L."/>
            <person name="Fang X."/>
            <person name="Chen L."/>
            <person name="Dong Y."/>
            <person name="Chen Y."/>
            <person name="Ding Y."/>
            <person name="Zhao R."/>
            <person name="Feng M."/>
            <person name="Zhu Y."/>
            <person name="Feng Y."/>
            <person name="Jiang X."/>
            <person name="Zhu D."/>
            <person name="Xiang H."/>
            <person name="Feng X."/>
            <person name="Li S."/>
            <person name="Wang J."/>
            <person name="Zhang G."/>
            <person name="Kronforst M.R."/>
            <person name="Wang W."/>
        </authorList>
    </citation>
    <scope>NUCLEOTIDE SEQUENCE [LARGE SCALE GENOMIC DNA]</scope>
    <source>
        <strain evidence="2">Ya'a_city_454_Pm</strain>
        <tissue evidence="2">Whole body</tissue>
    </source>
</reference>